<dbReference type="PANTHER" id="PTHR31111:SF133">
    <property type="entry name" value="OS07G0196600 PROTEIN"/>
    <property type="match status" value="1"/>
</dbReference>
<name>A0A811NNA3_9POAL</name>
<comment type="caution">
    <text evidence="2">The sequence shown here is derived from an EMBL/GenBank/DDBJ whole genome shotgun (WGS) entry which is preliminary data.</text>
</comment>
<dbReference type="InterPro" id="IPR015915">
    <property type="entry name" value="Kelch-typ_b-propeller"/>
</dbReference>
<sequence>MAYLLAPPNNGAAVLPTDDDGGQLHPPTKLLGCLRTVGRPTSKTNPLLVAADYNAADISRVDVKLVDVASGATVARLDRQGNGHFGVTGGLLCLVGTGGTAAVSVLDPATGDVTSIPAYANGNKTSSAYVFGHVPATGEHKVLRVYTAEYGETKQSCEILTLSGSGGKQQRWRPAPSPPVVVGTAPSRHWAVTRGVAHFLIPQRAEYDVIASFDMATEKWRPALLQCPLSSDKRNCCSDSLSLVELNGCLVFVHHDYLSVAMDMWVLTDLDKGTWLRVESLPLGKVLRGGESMAKPLMVLDDGRIAFWVRGPNSVVRVYNPRTGSCEEVVNFGKLCSVVGLYRGNLLGVK</sequence>
<reference evidence="2" key="1">
    <citation type="submission" date="2020-10" db="EMBL/GenBank/DDBJ databases">
        <authorList>
            <person name="Han B."/>
            <person name="Lu T."/>
            <person name="Zhao Q."/>
            <person name="Huang X."/>
            <person name="Zhao Y."/>
        </authorList>
    </citation>
    <scope>NUCLEOTIDE SEQUENCE</scope>
</reference>
<evidence type="ECO:0000313" key="3">
    <source>
        <dbReference type="Proteomes" id="UP000604825"/>
    </source>
</evidence>
<dbReference type="SUPFAM" id="SSF50969">
    <property type="entry name" value="YVTN repeat-like/Quinoprotein amine dehydrogenase"/>
    <property type="match status" value="1"/>
</dbReference>
<dbReference type="EMBL" id="CAJGYO010000004">
    <property type="protein sequence ID" value="CAD6226532.1"/>
    <property type="molecule type" value="Genomic_DNA"/>
</dbReference>
<proteinExistence type="predicted"/>
<gene>
    <name evidence="2" type="ORF">NCGR_LOCUS18312</name>
</gene>
<dbReference type="AlphaFoldDB" id="A0A811NNA3"/>
<dbReference type="Proteomes" id="UP000604825">
    <property type="component" value="Unassembled WGS sequence"/>
</dbReference>
<protein>
    <recommendedName>
        <fullName evidence="1">F-box associated beta-propeller type 3 domain-containing protein</fullName>
    </recommendedName>
</protein>
<dbReference type="PANTHER" id="PTHR31111">
    <property type="entry name" value="BNAA05G37150D PROTEIN-RELATED"/>
    <property type="match status" value="1"/>
</dbReference>
<feature type="domain" description="F-box associated beta-propeller type 3" evidence="1">
    <location>
        <begin position="88"/>
        <end position="278"/>
    </location>
</feature>
<evidence type="ECO:0000259" key="1">
    <source>
        <dbReference type="Pfam" id="PF08268"/>
    </source>
</evidence>
<evidence type="ECO:0000313" key="2">
    <source>
        <dbReference type="EMBL" id="CAD6226532.1"/>
    </source>
</evidence>
<accession>A0A811NNA3</accession>
<dbReference type="InterPro" id="IPR013187">
    <property type="entry name" value="F-box-assoc_dom_typ3"/>
</dbReference>
<dbReference type="InterPro" id="IPR017451">
    <property type="entry name" value="F-box-assoc_interact_dom"/>
</dbReference>
<dbReference type="InterPro" id="IPR011044">
    <property type="entry name" value="Quino_amine_DH_bsu"/>
</dbReference>
<keyword evidence="3" id="KW-1185">Reference proteome</keyword>
<dbReference type="NCBIfam" id="TIGR01640">
    <property type="entry name" value="F_box_assoc_1"/>
    <property type="match status" value="1"/>
</dbReference>
<dbReference type="OrthoDB" id="645887at2759"/>
<dbReference type="Gene3D" id="2.120.10.80">
    <property type="entry name" value="Kelch-type beta propeller"/>
    <property type="match status" value="1"/>
</dbReference>
<dbReference type="Pfam" id="PF08268">
    <property type="entry name" value="FBA_3"/>
    <property type="match status" value="1"/>
</dbReference>
<organism evidence="2 3">
    <name type="scientific">Miscanthus lutarioriparius</name>
    <dbReference type="NCBI Taxonomy" id="422564"/>
    <lineage>
        <taxon>Eukaryota</taxon>
        <taxon>Viridiplantae</taxon>
        <taxon>Streptophyta</taxon>
        <taxon>Embryophyta</taxon>
        <taxon>Tracheophyta</taxon>
        <taxon>Spermatophyta</taxon>
        <taxon>Magnoliopsida</taxon>
        <taxon>Liliopsida</taxon>
        <taxon>Poales</taxon>
        <taxon>Poaceae</taxon>
        <taxon>PACMAD clade</taxon>
        <taxon>Panicoideae</taxon>
        <taxon>Andropogonodae</taxon>
        <taxon>Andropogoneae</taxon>
        <taxon>Saccharinae</taxon>
        <taxon>Miscanthus</taxon>
    </lineage>
</organism>